<evidence type="ECO:0000256" key="3">
    <source>
        <dbReference type="ARBA" id="ARBA00023163"/>
    </source>
</evidence>
<dbReference type="Pfam" id="PF01047">
    <property type="entry name" value="MarR"/>
    <property type="match status" value="1"/>
</dbReference>
<dbReference type="InterPro" id="IPR000835">
    <property type="entry name" value="HTH_MarR-typ"/>
</dbReference>
<dbReference type="InterPro" id="IPR036388">
    <property type="entry name" value="WH-like_DNA-bd_sf"/>
</dbReference>
<protein>
    <submittedName>
        <fullName evidence="5">DNA-binding MarR family transcriptional regulator</fullName>
    </submittedName>
</protein>
<dbReference type="PROSITE" id="PS50995">
    <property type="entry name" value="HTH_MARR_2"/>
    <property type="match status" value="1"/>
</dbReference>
<dbReference type="GO" id="GO:0006950">
    <property type="term" value="P:response to stress"/>
    <property type="evidence" value="ECO:0007669"/>
    <property type="project" value="TreeGrafter"/>
</dbReference>
<dbReference type="SMART" id="SM00347">
    <property type="entry name" value="HTH_MARR"/>
    <property type="match status" value="1"/>
</dbReference>
<accession>A0A316DIM5</accession>
<dbReference type="EMBL" id="QGGL01000001">
    <property type="protein sequence ID" value="PWK16483.1"/>
    <property type="molecule type" value="Genomic_DNA"/>
</dbReference>
<organism evidence="5 6">
    <name type="scientific">Tumebacillus permanentifrigoris</name>
    <dbReference type="NCBI Taxonomy" id="378543"/>
    <lineage>
        <taxon>Bacteria</taxon>
        <taxon>Bacillati</taxon>
        <taxon>Bacillota</taxon>
        <taxon>Bacilli</taxon>
        <taxon>Bacillales</taxon>
        <taxon>Alicyclobacillaceae</taxon>
        <taxon>Tumebacillus</taxon>
    </lineage>
</organism>
<dbReference type="PANTHER" id="PTHR33164:SF64">
    <property type="entry name" value="TRANSCRIPTIONAL REGULATOR SLYA"/>
    <property type="match status" value="1"/>
</dbReference>
<keyword evidence="1" id="KW-0805">Transcription regulation</keyword>
<dbReference type="Proteomes" id="UP000245634">
    <property type="component" value="Unassembled WGS sequence"/>
</dbReference>
<dbReference type="RefSeq" id="WP_109685608.1">
    <property type="nucleotide sequence ID" value="NZ_QGGL01000001.1"/>
</dbReference>
<evidence type="ECO:0000313" key="6">
    <source>
        <dbReference type="Proteomes" id="UP000245634"/>
    </source>
</evidence>
<dbReference type="PRINTS" id="PR00598">
    <property type="entry name" value="HTHMARR"/>
</dbReference>
<gene>
    <name evidence="5" type="ORF">C7459_101347</name>
</gene>
<dbReference type="OrthoDB" id="9799663at2"/>
<reference evidence="5 6" key="1">
    <citation type="submission" date="2018-05" db="EMBL/GenBank/DDBJ databases">
        <title>Genomic Encyclopedia of Type Strains, Phase IV (KMG-IV): sequencing the most valuable type-strain genomes for metagenomic binning, comparative biology and taxonomic classification.</title>
        <authorList>
            <person name="Goeker M."/>
        </authorList>
    </citation>
    <scope>NUCLEOTIDE SEQUENCE [LARGE SCALE GENOMIC DNA]</scope>
    <source>
        <strain evidence="5 6">DSM 18773</strain>
    </source>
</reference>
<dbReference type="InterPro" id="IPR039422">
    <property type="entry name" value="MarR/SlyA-like"/>
</dbReference>
<evidence type="ECO:0000256" key="2">
    <source>
        <dbReference type="ARBA" id="ARBA00023125"/>
    </source>
</evidence>
<dbReference type="PANTHER" id="PTHR33164">
    <property type="entry name" value="TRANSCRIPTIONAL REGULATOR, MARR FAMILY"/>
    <property type="match status" value="1"/>
</dbReference>
<dbReference type="InterPro" id="IPR036390">
    <property type="entry name" value="WH_DNA-bd_sf"/>
</dbReference>
<proteinExistence type="predicted"/>
<dbReference type="SUPFAM" id="SSF46785">
    <property type="entry name" value="Winged helix' DNA-binding domain"/>
    <property type="match status" value="1"/>
</dbReference>
<dbReference type="GO" id="GO:0003700">
    <property type="term" value="F:DNA-binding transcription factor activity"/>
    <property type="evidence" value="ECO:0007669"/>
    <property type="project" value="InterPro"/>
</dbReference>
<evidence type="ECO:0000313" key="5">
    <source>
        <dbReference type="EMBL" id="PWK16483.1"/>
    </source>
</evidence>
<keyword evidence="6" id="KW-1185">Reference proteome</keyword>
<keyword evidence="3" id="KW-0804">Transcription</keyword>
<dbReference type="Gene3D" id="1.10.10.10">
    <property type="entry name" value="Winged helix-like DNA-binding domain superfamily/Winged helix DNA-binding domain"/>
    <property type="match status" value="1"/>
</dbReference>
<evidence type="ECO:0000256" key="1">
    <source>
        <dbReference type="ARBA" id="ARBA00023015"/>
    </source>
</evidence>
<sequence length="148" mass="17080">MDYHEYQGENSLGAKLSNAARLMTNRLNQRFREHDYPVTVDQWLILMQLWAHDGQTQNALACATHKDQPSISRLVDNMIKRNLVHRVLHPDDRRANLIYLTAAGRDMQKGLISQAMQNIQEASRSIDPPEMEVFLRVLDQIVKNLESS</sequence>
<feature type="domain" description="HTH marR-type" evidence="4">
    <location>
        <begin position="9"/>
        <end position="143"/>
    </location>
</feature>
<dbReference type="AlphaFoldDB" id="A0A316DIM5"/>
<keyword evidence="2 5" id="KW-0238">DNA-binding</keyword>
<name>A0A316DIM5_9BACL</name>
<comment type="caution">
    <text evidence="5">The sequence shown here is derived from an EMBL/GenBank/DDBJ whole genome shotgun (WGS) entry which is preliminary data.</text>
</comment>
<evidence type="ECO:0000259" key="4">
    <source>
        <dbReference type="PROSITE" id="PS50995"/>
    </source>
</evidence>
<dbReference type="GO" id="GO:0003677">
    <property type="term" value="F:DNA binding"/>
    <property type="evidence" value="ECO:0007669"/>
    <property type="project" value="UniProtKB-KW"/>
</dbReference>